<accession>S9R015</accession>
<comment type="caution">
    <text evidence="2">The sequence shown here is derived from an EMBL/GenBank/DDBJ whole genome shotgun (WGS) entry which is preliminary data.</text>
</comment>
<feature type="transmembrane region" description="Helical" evidence="1">
    <location>
        <begin position="159"/>
        <end position="181"/>
    </location>
</feature>
<protein>
    <submittedName>
        <fullName evidence="2">Uncharacterized protein</fullName>
    </submittedName>
</protein>
<dbReference type="AlphaFoldDB" id="S9R015"/>
<evidence type="ECO:0000313" key="2">
    <source>
        <dbReference type="EMBL" id="EPX86971.1"/>
    </source>
</evidence>
<keyword evidence="1" id="KW-0812">Transmembrane</keyword>
<feature type="transmembrane region" description="Helical" evidence="1">
    <location>
        <begin position="87"/>
        <end position="106"/>
    </location>
</feature>
<keyword evidence="1" id="KW-1133">Transmembrane helix</keyword>
<evidence type="ECO:0000313" key="3">
    <source>
        <dbReference type="Proteomes" id="UP000015347"/>
    </source>
</evidence>
<dbReference type="STRING" id="1123237.Salmuc_02946"/>
<dbReference type="OrthoDB" id="7849442at2"/>
<keyword evidence="1" id="KW-0472">Membrane</keyword>
<feature type="transmembrane region" description="Helical" evidence="1">
    <location>
        <begin position="6"/>
        <end position="28"/>
    </location>
</feature>
<evidence type="ECO:0000256" key="1">
    <source>
        <dbReference type="SAM" id="Phobius"/>
    </source>
</evidence>
<feature type="transmembrane region" description="Helical" evidence="1">
    <location>
        <begin position="127"/>
        <end position="147"/>
    </location>
</feature>
<organism evidence="2 3">
    <name type="scientific">Salipiger mucosus DSM 16094</name>
    <dbReference type="NCBI Taxonomy" id="1123237"/>
    <lineage>
        <taxon>Bacteria</taxon>
        <taxon>Pseudomonadati</taxon>
        <taxon>Pseudomonadota</taxon>
        <taxon>Alphaproteobacteria</taxon>
        <taxon>Rhodobacterales</taxon>
        <taxon>Roseobacteraceae</taxon>
        <taxon>Salipiger</taxon>
    </lineage>
</organism>
<dbReference type="eggNOG" id="ENOG502ZBB5">
    <property type="taxonomic scope" value="Bacteria"/>
</dbReference>
<sequence>MNYFRTIIIVAAAYVLAHGLTAVLITPLQSRVLPEITTFASLLYLPHGVRVLAVWLAGPRAFVPLYIGGTLSEVLFTAHDPGHPGALVLAVSIGVGALCAVVAFEAMKYIGQDLYAGRHFRVHWTRLLLVGVIASLINSVGQSIVFSGQILTGHFSAVLTFYAVGDVIGLVITTLALMLVFRWFRLSGARNEAPDRRK</sequence>
<name>S9R015_9RHOB</name>
<dbReference type="Proteomes" id="UP000015347">
    <property type="component" value="Unassembled WGS sequence"/>
</dbReference>
<dbReference type="RefSeq" id="WP_020040721.1">
    <property type="nucleotide sequence ID" value="NZ_KE557273.1"/>
</dbReference>
<proteinExistence type="predicted"/>
<dbReference type="HOGENOM" id="CLU_1446654_0_0_5"/>
<keyword evidence="3" id="KW-1185">Reference proteome</keyword>
<reference evidence="3" key="1">
    <citation type="journal article" date="2014" name="Stand. Genomic Sci.">
        <title>Genome sequence of the exopolysaccharide-producing Salipiger mucosus type strain (DSM 16094(T)), a moderately halophilic member of the Roseobacter clade.</title>
        <authorList>
            <person name="Riedel T."/>
            <person name="Spring S."/>
            <person name="Fiebig A."/>
            <person name="Petersen J."/>
            <person name="Kyrpides N.C."/>
            <person name="Goker M."/>
            <person name="Klenk H.P."/>
        </authorList>
    </citation>
    <scope>NUCLEOTIDE SEQUENCE [LARGE SCALE GENOMIC DNA]</scope>
    <source>
        <strain evidence="3">DSM 16094</strain>
    </source>
</reference>
<gene>
    <name evidence="2" type="ORF">Salmuc_02946</name>
</gene>
<dbReference type="EMBL" id="APVH01000002">
    <property type="protein sequence ID" value="EPX86971.1"/>
    <property type="molecule type" value="Genomic_DNA"/>
</dbReference>